<reference evidence="2 3" key="1">
    <citation type="submission" date="2017-04" db="EMBL/GenBank/DDBJ databases">
        <authorList>
            <person name="Afonso C.L."/>
            <person name="Miller P.J."/>
            <person name="Scott M.A."/>
            <person name="Spackman E."/>
            <person name="Goraichik I."/>
            <person name="Dimitrov K.M."/>
            <person name="Suarez D.L."/>
            <person name="Swayne D.E."/>
        </authorList>
    </citation>
    <scope>NUCLEOTIDE SEQUENCE [LARGE SCALE GENOMIC DNA]</scope>
    <source>
        <strain evidence="2 3">N3/975</strain>
    </source>
</reference>
<dbReference type="RefSeq" id="WP_208917636.1">
    <property type="nucleotide sequence ID" value="NZ_LT840184.1"/>
</dbReference>
<keyword evidence="3" id="KW-1185">Reference proteome</keyword>
<feature type="transmembrane region" description="Helical" evidence="1">
    <location>
        <begin position="65"/>
        <end position="84"/>
    </location>
</feature>
<accession>A0A1X7GG96</accession>
<dbReference type="PANTHER" id="PTHR35337:SF1">
    <property type="entry name" value="SLR1478 PROTEIN"/>
    <property type="match status" value="1"/>
</dbReference>
<organism evidence="2 3">
    <name type="scientific">Paenibacillus uliginis N3/975</name>
    <dbReference type="NCBI Taxonomy" id="1313296"/>
    <lineage>
        <taxon>Bacteria</taxon>
        <taxon>Bacillati</taxon>
        <taxon>Bacillota</taxon>
        <taxon>Bacilli</taxon>
        <taxon>Bacillales</taxon>
        <taxon>Paenibacillaceae</taxon>
        <taxon>Paenibacillus</taxon>
    </lineage>
</organism>
<feature type="transmembrane region" description="Helical" evidence="1">
    <location>
        <begin position="131"/>
        <end position="156"/>
    </location>
</feature>
<keyword evidence="1" id="KW-0812">Transmembrane</keyword>
<name>A0A1X7GG96_9BACL</name>
<sequence>MFRFSTFMKDLATIRIALILSTVLFALGITVGWVGSGPLQDLIVKEIQGLGEMSQELRQSENPEMSFFIFIFLNNSVKSILVLFSGIFFGIIPLVFLAVNGMVIGFLLNLVQSNGGDLGELIFKGLLPHGIIEIPMILIASAYGLVLGGLVFKSMAPGESRGSEMKRRWREFWRKSGTASLWIVLLLFVAAIIESTITLWLMS</sequence>
<evidence type="ECO:0000256" key="1">
    <source>
        <dbReference type="SAM" id="Phobius"/>
    </source>
</evidence>
<dbReference type="STRING" id="1313296.SAMN05661091_0526"/>
<dbReference type="Pfam" id="PF01944">
    <property type="entry name" value="SpoIIM"/>
    <property type="match status" value="1"/>
</dbReference>
<feature type="transmembrane region" description="Helical" evidence="1">
    <location>
        <begin position="91"/>
        <end position="111"/>
    </location>
</feature>
<dbReference type="AlphaFoldDB" id="A0A1X7GG96"/>
<proteinExistence type="predicted"/>
<feature type="transmembrane region" description="Helical" evidence="1">
    <location>
        <begin position="177"/>
        <end position="202"/>
    </location>
</feature>
<protein>
    <submittedName>
        <fullName evidence="2">Stage II sporulation protein M</fullName>
    </submittedName>
</protein>
<gene>
    <name evidence="2" type="ORF">SAMN05661091_0526</name>
</gene>
<evidence type="ECO:0000313" key="3">
    <source>
        <dbReference type="Proteomes" id="UP000192940"/>
    </source>
</evidence>
<keyword evidence="1" id="KW-1133">Transmembrane helix</keyword>
<dbReference type="Proteomes" id="UP000192940">
    <property type="component" value="Chromosome I"/>
</dbReference>
<dbReference type="PANTHER" id="PTHR35337">
    <property type="entry name" value="SLR1478 PROTEIN"/>
    <property type="match status" value="1"/>
</dbReference>
<feature type="transmembrane region" description="Helical" evidence="1">
    <location>
        <begin position="12"/>
        <end position="34"/>
    </location>
</feature>
<dbReference type="EMBL" id="LT840184">
    <property type="protein sequence ID" value="SMF69244.1"/>
    <property type="molecule type" value="Genomic_DNA"/>
</dbReference>
<dbReference type="InterPro" id="IPR002798">
    <property type="entry name" value="SpoIIM-like"/>
</dbReference>
<keyword evidence="1" id="KW-0472">Membrane</keyword>
<evidence type="ECO:0000313" key="2">
    <source>
        <dbReference type="EMBL" id="SMF69244.1"/>
    </source>
</evidence>